<organism evidence="3 4">
    <name type="scientific">candidate division WOR-1 bacterium DG_54_3</name>
    <dbReference type="NCBI Taxonomy" id="1703775"/>
    <lineage>
        <taxon>Bacteria</taxon>
        <taxon>Bacillati</taxon>
        <taxon>Saganbacteria</taxon>
    </lineage>
</organism>
<feature type="domain" description="PHA accumulation regulator DNA-binding N-terminal" evidence="2">
    <location>
        <begin position="3"/>
        <end position="59"/>
    </location>
</feature>
<dbReference type="InterPro" id="IPR012909">
    <property type="entry name" value="PHA_DNA-bd_N"/>
</dbReference>
<accession>A0A0S7Y1Q8</accession>
<dbReference type="EMBL" id="LIZX01000047">
    <property type="protein sequence ID" value="KPJ68630.1"/>
    <property type="molecule type" value="Genomic_DNA"/>
</dbReference>
<dbReference type="PANTHER" id="PTHR38664">
    <property type="entry name" value="SLR0058 PROTEIN"/>
    <property type="match status" value="1"/>
</dbReference>
<evidence type="ECO:0000256" key="1">
    <source>
        <dbReference type="SAM" id="Coils"/>
    </source>
</evidence>
<dbReference type="Pfam" id="PF07879">
    <property type="entry name" value="PHB_acc_N"/>
    <property type="match status" value="1"/>
</dbReference>
<dbReference type="Pfam" id="PF05597">
    <property type="entry name" value="Phasin"/>
    <property type="match status" value="1"/>
</dbReference>
<evidence type="ECO:0000313" key="4">
    <source>
        <dbReference type="Proteomes" id="UP000051861"/>
    </source>
</evidence>
<dbReference type="Proteomes" id="UP000051861">
    <property type="component" value="Unassembled WGS sequence"/>
</dbReference>
<protein>
    <recommendedName>
        <fullName evidence="2">PHA accumulation regulator DNA-binding N-terminal domain-containing protein</fullName>
    </recommendedName>
</protein>
<feature type="coiled-coil region" evidence="1">
    <location>
        <begin position="122"/>
        <end position="182"/>
    </location>
</feature>
<dbReference type="NCBIfam" id="NF047773">
    <property type="entry name" value="phas_rel_Lepto"/>
    <property type="match status" value="1"/>
</dbReference>
<reference evidence="3 4" key="1">
    <citation type="journal article" date="2015" name="Microbiome">
        <title>Genomic resolution of linkages in carbon, nitrogen, and sulfur cycling among widespread estuary sediment bacteria.</title>
        <authorList>
            <person name="Baker B.J."/>
            <person name="Lazar C.S."/>
            <person name="Teske A.P."/>
            <person name="Dick G.J."/>
        </authorList>
    </citation>
    <scope>NUCLEOTIDE SEQUENCE [LARGE SCALE GENOMIC DNA]</scope>
    <source>
        <strain evidence="3">DG_54_3</strain>
    </source>
</reference>
<dbReference type="AlphaFoldDB" id="A0A0S7Y1Q8"/>
<evidence type="ECO:0000259" key="2">
    <source>
        <dbReference type="Pfam" id="PF07879"/>
    </source>
</evidence>
<sequence>MRLIKRYKNRRLYDCSGKKTVKLEDIAELVRRDVEFKVIDNATQKDITFSTLGQVLSSEMRDWKNSAKIIRELILTGGEATVDIFKKTFLAGLGLFDLTKEKAEKIVDDLVKRGELSKGDKAAAIKELLKGHDERMKKLREKIDERVEKVTSKIRGVKKQDLEELSQRIDQLAKAIEKLEEKLGG</sequence>
<proteinExistence type="predicted"/>
<name>A0A0S7Y1Q8_UNCSA</name>
<comment type="caution">
    <text evidence="3">The sequence shown here is derived from an EMBL/GenBank/DDBJ whole genome shotgun (WGS) entry which is preliminary data.</text>
</comment>
<dbReference type="PANTHER" id="PTHR38664:SF1">
    <property type="entry name" value="SLR0058 PROTEIN"/>
    <property type="match status" value="1"/>
</dbReference>
<dbReference type="InterPro" id="IPR008769">
    <property type="entry name" value="PhaF_PhaI"/>
</dbReference>
<gene>
    <name evidence="3" type="ORF">AMJ44_06055</name>
</gene>
<keyword evidence="1" id="KW-0175">Coiled coil</keyword>
<evidence type="ECO:0000313" key="3">
    <source>
        <dbReference type="EMBL" id="KPJ68630.1"/>
    </source>
</evidence>